<dbReference type="OrthoDB" id="5858510at2759"/>
<evidence type="ECO:0000256" key="2">
    <source>
        <dbReference type="SAM" id="SignalP"/>
    </source>
</evidence>
<feature type="signal peptide" evidence="2">
    <location>
        <begin position="1"/>
        <end position="21"/>
    </location>
</feature>
<accession>A0A7I4Z0E6</accession>
<evidence type="ECO:0000313" key="4">
    <source>
        <dbReference type="WBParaSite" id="HCON_00168040-00001"/>
    </source>
</evidence>
<evidence type="ECO:0000313" key="3">
    <source>
        <dbReference type="Proteomes" id="UP000025227"/>
    </source>
</evidence>
<keyword evidence="3" id="KW-1185">Reference proteome</keyword>
<keyword evidence="2" id="KW-0732">Signal</keyword>
<feature type="region of interest" description="Disordered" evidence="1">
    <location>
        <begin position="231"/>
        <end position="254"/>
    </location>
</feature>
<feature type="compositionally biased region" description="Acidic residues" evidence="1">
    <location>
        <begin position="231"/>
        <end position="247"/>
    </location>
</feature>
<dbReference type="SUPFAM" id="SSF50494">
    <property type="entry name" value="Trypsin-like serine proteases"/>
    <property type="match status" value="1"/>
</dbReference>
<protein>
    <submittedName>
        <fullName evidence="4">Peptidase S1 domain-containing protein</fullName>
    </submittedName>
</protein>
<dbReference type="InterPro" id="IPR043504">
    <property type="entry name" value="Peptidase_S1_PA_chymotrypsin"/>
</dbReference>
<dbReference type="Proteomes" id="UP000025227">
    <property type="component" value="Unplaced"/>
</dbReference>
<organism evidence="3 4">
    <name type="scientific">Haemonchus contortus</name>
    <name type="common">Barber pole worm</name>
    <dbReference type="NCBI Taxonomy" id="6289"/>
    <lineage>
        <taxon>Eukaryota</taxon>
        <taxon>Metazoa</taxon>
        <taxon>Ecdysozoa</taxon>
        <taxon>Nematoda</taxon>
        <taxon>Chromadorea</taxon>
        <taxon>Rhabditida</taxon>
        <taxon>Rhabditina</taxon>
        <taxon>Rhabditomorpha</taxon>
        <taxon>Strongyloidea</taxon>
        <taxon>Trichostrongylidae</taxon>
        <taxon>Haemonchus</taxon>
    </lineage>
</organism>
<proteinExistence type="predicted"/>
<evidence type="ECO:0000256" key="1">
    <source>
        <dbReference type="SAM" id="MobiDB-lite"/>
    </source>
</evidence>
<dbReference type="Gene3D" id="2.40.10.10">
    <property type="entry name" value="Trypsin-like serine proteases"/>
    <property type="match status" value="1"/>
</dbReference>
<sequence>MPSVGMWFIPAFLFVLQSVHCMKDAEETEWNRYGYLVKVLSQSPVNESHVIGCTGTLIAPSLILTSSKCIATDEDGETGNTIVIFSKGTSYRKRAVSSITQEDRIAILEIIPIRDEMCPPPPAPVRLSKLSVNVSLTSVPWQPIDIEVLPEKTCRLNGFKTTDVADFSSEHETMQAEVQVVRDDGGIVVEVQEGTPICWDDIGLPLECMLDDETWTQVGFLESVSRVVEDEEDVGEEIEEEEEEEKEEVEKKPSHTCDNISNLRFLIFDSDELAKLLDEHAIDVVLATKKCFTHDLPRSNMME</sequence>
<dbReference type="WBParaSite" id="HCON_00168040-00001">
    <property type="protein sequence ID" value="HCON_00168040-00001"/>
    <property type="gene ID" value="HCON_00168040"/>
</dbReference>
<reference evidence="4" key="1">
    <citation type="submission" date="2020-12" db="UniProtKB">
        <authorList>
            <consortium name="WormBaseParasite"/>
        </authorList>
    </citation>
    <scope>IDENTIFICATION</scope>
    <source>
        <strain evidence="4">MHco3</strain>
    </source>
</reference>
<dbReference type="InterPro" id="IPR009003">
    <property type="entry name" value="Peptidase_S1_PA"/>
</dbReference>
<dbReference type="AlphaFoldDB" id="A0A7I4Z0E6"/>
<feature type="chain" id="PRO_5029628894" evidence="2">
    <location>
        <begin position="22"/>
        <end position="303"/>
    </location>
</feature>
<name>A0A7I4Z0E6_HAECO</name>